<gene>
    <name evidence="1" type="ORF">GSPATT00027816001</name>
</gene>
<evidence type="ECO:0000313" key="1">
    <source>
        <dbReference type="EMBL" id="CAK56785.1"/>
    </source>
</evidence>
<dbReference type="RefSeq" id="XP_001424183.1">
    <property type="nucleotide sequence ID" value="XM_001424146.1"/>
</dbReference>
<protein>
    <submittedName>
        <fullName evidence="1">Uncharacterized protein</fullName>
    </submittedName>
</protein>
<keyword evidence="2" id="KW-1185">Reference proteome</keyword>
<accession>A0BE18</accession>
<dbReference type="KEGG" id="ptm:GSPATT00027816001"/>
<organism evidence="1 2">
    <name type="scientific">Paramecium tetraurelia</name>
    <dbReference type="NCBI Taxonomy" id="5888"/>
    <lineage>
        <taxon>Eukaryota</taxon>
        <taxon>Sar</taxon>
        <taxon>Alveolata</taxon>
        <taxon>Ciliophora</taxon>
        <taxon>Intramacronucleata</taxon>
        <taxon>Oligohymenophorea</taxon>
        <taxon>Peniculida</taxon>
        <taxon>Parameciidae</taxon>
        <taxon>Paramecium</taxon>
    </lineage>
</organism>
<dbReference type="EMBL" id="CT867988">
    <property type="protein sequence ID" value="CAK56785.1"/>
    <property type="molecule type" value="Genomic_DNA"/>
</dbReference>
<sequence length="89" mass="10164">MEIAMPPSARRIMPSMHNLLETLYTKKCEELRIQLQPDQMGRFQERVLSQYSGHTIDLSELSLPANCTVLINKVVKNVPFVCSFTKSPL</sequence>
<name>A0BE18_PARTE</name>
<evidence type="ECO:0000313" key="2">
    <source>
        <dbReference type="Proteomes" id="UP000000600"/>
    </source>
</evidence>
<proteinExistence type="predicted"/>
<dbReference type="Proteomes" id="UP000000600">
    <property type="component" value="Unassembled WGS sequence"/>
</dbReference>
<dbReference type="InParanoid" id="A0BE18"/>
<dbReference type="AlphaFoldDB" id="A0BE18"/>
<dbReference type="GeneID" id="5009967"/>
<reference evidence="1 2" key="1">
    <citation type="journal article" date="2006" name="Nature">
        <title>Global trends of whole-genome duplications revealed by the ciliate Paramecium tetraurelia.</title>
        <authorList>
            <consortium name="Genoscope"/>
            <person name="Aury J.-M."/>
            <person name="Jaillon O."/>
            <person name="Duret L."/>
            <person name="Noel B."/>
            <person name="Jubin C."/>
            <person name="Porcel B.M."/>
            <person name="Segurens B."/>
            <person name="Daubin V."/>
            <person name="Anthouard V."/>
            <person name="Aiach N."/>
            <person name="Arnaiz O."/>
            <person name="Billaut A."/>
            <person name="Beisson J."/>
            <person name="Blanc I."/>
            <person name="Bouhouche K."/>
            <person name="Camara F."/>
            <person name="Duharcourt S."/>
            <person name="Guigo R."/>
            <person name="Gogendeau D."/>
            <person name="Katinka M."/>
            <person name="Keller A.-M."/>
            <person name="Kissmehl R."/>
            <person name="Klotz C."/>
            <person name="Koll F."/>
            <person name="Le Moue A."/>
            <person name="Lepere C."/>
            <person name="Malinsky S."/>
            <person name="Nowacki M."/>
            <person name="Nowak J.K."/>
            <person name="Plattner H."/>
            <person name="Poulain J."/>
            <person name="Ruiz F."/>
            <person name="Serrano V."/>
            <person name="Zagulski M."/>
            <person name="Dessen P."/>
            <person name="Betermier M."/>
            <person name="Weissenbach J."/>
            <person name="Scarpelli C."/>
            <person name="Schachter V."/>
            <person name="Sperling L."/>
            <person name="Meyer E."/>
            <person name="Cohen J."/>
            <person name="Wincker P."/>
        </authorList>
    </citation>
    <scope>NUCLEOTIDE SEQUENCE [LARGE SCALE GENOMIC DNA]</scope>
    <source>
        <strain evidence="1 2">Stock d4-2</strain>
    </source>
</reference>
<dbReference type="HOGENOM" id="CLU_2459537_0_0_1"/>